<reference evidence="5" key="1">
    <citation type="submission" date="2020-10" db="EMBL/GenBank/DDBJ databases">
        <authorList>
            <person name="Gilroy R."/>
        </authorList>
    </citation>
    <scope>NUCLEOTIDE SEQUENCE</scope>
    <source>
        <strain evidence="5">ChiSjej1B19-7085</strain>
    </source>
</reference>
<dbReference type="SUPFAM" id="SSF46689">
    <property type="entry name" value="Homeodomain-like"/>
    <property type="match status" value="2"/>
</dbReference>
<dbReference type="InterPro" id="IPR020449">
    <property type="entry name" value="Tscrpt_reg_AraC-type_HTH"/>
</dbReference>
<feature type="domain" description="HTH araC/xylS-type" evidence="4">
    <location>
        <begin position="22"/>
        <end position="120"/>
    </location>
</feature>
<evidence type="ECO:0000313" key="6">
    <source>
        <dbReference type="Proteomes" id="UP000886785"/>
    </source>
</evidence>
<keyword evidence="2" id="KW-0238">DNA-binding</keyword>
<evidence type="ECO:0000256" key="3">
    <source>
        <dbReference type="ARBA" id="ARBA00023163"/>
    </source>
</evidence>
<dbReference type="InterPro" id="IPR018060">
    <property type="entry name" value="HTH_AraC"/>
</dbReference>
<keyword evidence="3" id="KW-0804">Transcription</keyword>
<dbReference type="AlphaFoldDB" id="A0A9D1J1X2"/>
<dbReference type="GO" id="GO:0043565">
    <property type="term" value="F:sequence-specific DNA binding"/>
    <property type="evidence" value="ECO:0007669"/>
    <property type="project" value="InterPro"/>
</dbReference>
<feature type="non-terminal residue" evidence="5">
    <location>
        <position position="1"/>
    </location>
</feature>
<name>A0A9D1J1X2_9FIRM</name>
<dbReference type="Proteomes" id="UP000886785">
    <property type="component" value="Unassembled WGS sequence"/>
</dbReference>
<dbReference type="PROSITE" id="PS01124">
    <property type="entry name" value="HTH_ARAC_FAMILY_2"/>
    <property type="match status" value="1"/>
</dbReference>
<comment type="caution">
    <text evidence="5">The sequence shown here is derived from an EMBL/GenBank/DDBJ whole genome shotgun (WGS) entry which is preliminary data.</text>
</comment>
<evidence type="ECO:0000259" key="4">
    <source>
        <dbReference type="PROSITE" id="PS01124"/>
    </source>
</evidence>
<dbReference type="PANTHER" id="PTHR47893">
    <property type="entry name" value="REGULATORY PROTEIN PCHR"/>
    <property type="match status" value="1"/>
</dbReference>
<protein>
    <submittedName>
        <fullName evidence="5">Helix-turn-helix transcriptional regulator</fullName>
    </submittedName>
</protein>
<dbReference type="InterPro" id="IPR009057">
    <property type="entry name" value="Homeodomain-like_sf"/>
</dbReference>
<evidence type="ECO:0000256" key="1">
    <source>
        <dbReference type="ARBA" id="ARBA00023015"/>
    </source>
</evidence>
<dbReference type="InterPro" id="IPR053142">
    <property type="entry name" value="PchR_regulatory_protein"/>
</dbReference>
<keyword evidence="1" id="KW-0805">Transcription regulation</keyword>
<evidence type="ECO:0000313" key="5">
    <source>
        <dbReference type="EMBL" id="HIR57655.1"/>
    </source>
</evidence>
<reference evidence="5" key="2">
    <citation type="journal article" date="2021" name="PeerJ">
        <title>Extensive microbial diversity within the chicken gut microbiome revealed by metagenomics and culture.</title>
        <authorList>
            <person name="Gilroy R."/>
            <person name="Ravi A."/>
            <person name="Getino M."/>
            <person name="Pursley I."/>
            <person name="Horton D.L."/>
            <person name="Alikhan N.F."/>
            <person name="Baker D."/>
            <person name="Gharbi K."/>
            <person name="Hall N."/>
            <person name="Watson M."/>
            <person name="Adriaenssens E.M."/>
            <person name="Foster-Nyarko E."/>
            <person name="Jarju S."/>
            <person name="Secka A."/>
            <person name="Antonio M."/>
            <person name="Oren A."/>
            <person name="Chaudhuri R.R."/>
            <person name="La Ragione R."/>
            <person name="Hildebrand F."/>
            <person name="Pallen M.J."/>
        </authorList>
    </citation>
    <scope>NUCLEOTIDE SEQUENCE</scope>
    <source>
        <strain evidence="5">ChiSjej1B19-7085</strain>
    </source>
</reference>
<dbReference type="SMART" id="SM00342">
    <property type="entry name" value="HTH_ARAC"/>
    <property type="match status" value="1"/>
</dbReference>
<dbReference type="Gene3D" id="1.10.10.60">
    <property type="entry name" value="Homeodomain-like"/>
    <property type="match status" value="2"/>
</dbReference>
<dbReference type="PRINTS" id="PR00032">
    <property type="entry name" value="HTHARAC"/>
</dbReference>
<sequence>MLPEENFQTAAYYSASHIKKVKALRAELTEHLDTHEPLKAMAARYGMSLTALKDCFRAVYGKPIHAFQREYKMQAATKMLVTTNLSIAEISGKLGYENPNKFSSAFKEIIGQSPTEYRKNRK</sequence>
<proteinExistence type="predicted"/>
<dbReference type="PANTHER" id="PTHR47893:SF1">
    <property type="entry name" value="REGULATORY PROTEIN PCHR"/>
    <property type="match status" value="1"/>
</dbReference>
<gene>
    <name evidence="5" type="ORF">IAA54_08295</name>
</gene>
<dbReference type="EMBL" id="DVHF01000094">
    <property type="protein sequence ID" value="HIR57655.1"/>
    <property type="molecule type" value="Genomic_DNA"/>
</dbReference>
<evidence type="ECO:0000256" key="2">
    <source>
        <dbReference type="ARBA" id="ARBA00023125"/>
    </source>
</evidence>
<dbReference type="GO" id="GO:0003700">
    <property type="term" value="F:DNA-binding transcription factor activity"/>
    <property type="evidence" value="ECO:0007669"/>
    <property type="project" value="InterPro"/>
</dbReference>
<dbReference type="Pfam" id="PF12833">
    <property type="entry name" value="HTH_18"/>
    <property type="match status" value="1"/>
</dbReference>
<organism evidence="5 6">
    <name type="scientific">Candidatus Gallacutalibacter pullicola</name>
    <dbReference type="NCBI Taxonomy" id="2840830"/>
    <lineage>
        <taxon>Bacteria</taxon>
        <taxon>Bacillati</taxon>
        <taxon>Bacillota</taxon>
        <taxon>Clostridia</taxon>
        <taxon>Eubacteriales</taxon>
        <taxon>Candidatus Gallacutalibacter</taxon>
    </lineage>
</organism>
<accession>A0A9D1J1X2</accession>